<accession>A0ABV2RPY4</accession>
<keyword evidence="2" id="KW-1185">Reference proteome</keyword>
<protein>
    <submittedName>
        <fullName evidence="1">Uncharacterized protein</fullName>
    </submittedName>
</protein>
<evidence type="ECO:0000313" key="1">
    <source>
        <dbReference type="EMBL" id="MET4718912.1"/>
    </source>
</evidence>
<proteinExistence type="predicted"/>
<sequence length="76" mass="8714">MNGTRSNSKYGLQALDGQQKQEYRAYIMGLDGHIEVRIVLMCEDETEAKKRARSLADGCDVELWCQDRKVAEFKSE</sequence>
<name>A0ABV2RPY4_BRAJP</name>
<reference evidence="1 2" key="1">
    <citation type="submission" date="2024-06" db="EMBL/GenBank/DDBJ databases">
        <title>Genomic Encyclopedia of Type Strains, Phase V (KMG-V): Genome sequencing to study the core and pangenomes of soil and plant-associated prokaryotes.</title>
        <authorList>
            <person name="Whitman W."/>
        </authorList>
    </citation>
    <scope>NUCLEOTIDE SEQUENCE [LARGE SCALE GENOMIC DNA]</scope>
    <source>
        <strain evidence="1 2">USDA 160</strain>
    </source>
</reference>
<evidence type="ECO:0000313" key="2">
    <source>
        <dbReference type="Proteomes" id="UP001549291"/>
    </source>
</evidence>
<comment type="caution">
    <text evidence="1">The sequence shown here is derived from an EMBL/GenBank/DDBJ whole genome shotgun (WGS) entry which is preliminary data.</text>
</comment>
<gene>
    <name evidence="1" type="ORF">ABIF63_003018</name>
</gene>
<dbReference type="EMBL" id="JBEPTQ010000002">
    <property type="protein sequence ID" value="MET4718912.1"/>
    <property type="molecule type" value="Genomic_DNA"/>
</dbReference>
<organism evidence="1 2">
    <name type="scientific">Bradyrhizobium japonicum</name>
    <dbReference type="NCBI Taxonomy" id="375"/>
    <lineage>
        <taxon>Bacteria</taxon>
        <taxon>Pseudomonadati</taxon>
        <taxon>Pseudomonadota</taxon>
        <taxon>Alphaproteobacteria</taxon>
        <taxon>Hyphomicrobiales</taxon>
        <taxon>Nitrobacteraceae</taxon>
        <taxon>Bradyrhizobium</taxon>
    </lineage>
</organism>
<dbReference type="Proteomes" id="UP001549291">
    <property type="component" value="Unassembled WGS sequence"/>
</dbReference>